<dbReference type="AlphaFoldDB" id="A0A1J4U457"/>
<evidence type="ECO:0000256" key="3">
    <source>
        <dbReference type="ARBA" id="ARBA00023274"/>
    </source>
</evidence>
<name>A0A1J4U457_9BACT</name>
<dbReference type="GO" id="GO:0006412">
    <property type="term" value="P:translation"/>
    <property type="evidence" value="ECO:0007669"/>
    <property type="project" value="UniProtKB-UniRule"/>
</dbReference>
<proteinExistence type="inferred from homology"/>
<reference evidence="6 7" key="1">
    <citation type="journal article" date="2016" name="Environ. Microbiol.">
        <title>Genomic resolution of a cold subsurface aquifer community provides metabolic insights for novel microbes adapted to high CO concentrations.</title>
        <authorList>
            <person name="Probst A.J."/>
            <person name="Castelle C.J."/>
            <person name="Singh A."/>
            <person name="Brown C.T."/>
            <person name="Anantharaman K."/>
            <person name="Sharon I."/>
            <person name="Hug L.A."/>
            <person name="Burstein D."/>
            <person name="Emerson J.B."/>
            <person name="Thomas B.C."/>
            <person name="Banfield J.F."/>
        </authorList>
    </citation>
    <scope>NUCLEOTIDE SEQUENCE [LARGE SCALE GENOMIC DNA]</scope>
    <source>
        <strain evidence="6">CG1_02_38_13</strain>
    </source>
</reference>
<evidence type="ECO:0000313" key="6">
    <source>
        <dbReference type="EMBL" id="OIO17382.1"/>
    </source>
</evidence>
<dbReference type="Gene3D" id="6.10.250.290">
    <property type="match status" value="1"/>
</dbReference>
<dbReference type="Pfam" id="PF00466">
    <property type="entry name" value="Ribosomal_L10"/>
    <property type="match status" value="1"/>
</dbReference>
<dbReference type="InterPro" id="IPR001790">
    <property type="entry name" value="Ribosomal_uL10"/>
</dbReference>
<dbReference type="InterPro" id="IPR022973">
    <property type="entry name" value="Ribosomal_uL10_bac"/>
</dbReference>
<keyword evidence="3 5" id="KW-0687">Ribonucleoprotein</keyword>
<dbReference type="GO" id="GO:0070180">
    <property type="term" value="F:large ribosomal subunit rRNA binding"/>
    <property type="evidence" value="ECO:0007669"/>
    <property type="project" value="UniProtKB-UniRule"/>
</dbReference>
<dbReference type="Proteomes" id="UP000182465">
    <property type="component" value="Unassembled WGS sequence"/>
</dbReference>
<keyword evidence="2 5" id="KW-0689">Ribosomal protein</keyword>
<comment type="similarity">
    <text evidence="1 5">Belongs to the universal ribosomal protein uL10 family.</text>
</comment>
<comment type="subunit">
    <text evidence="5">Part of the ribosomal stalk of the 50S ribosomal subunit. The N-terminus interacts with L11 and the large rRNA to form the base of the stalk. The C-terminus forms an elongated spine to which L12 dimers bind in a sequential fashion forming a multimeric L10(L12)X complex.</text>
</comment>
<dbReference type="GO" id="GO:1990904">
    <property type="term" value="C:ribonucleoprotein complex"/>
    <property type="evidence" value="ECO:0007669"/>
    <property type="project" value="UniProtKB-KW"/>
</dbReference>
<evidence type="ECO:0000256" key="4">
    <source>
        <dbReference type="ARBA" id="ARBA00035202"/>
    </source>
</evidence>
<protein>
    <recommendedName>
        <fullName evidence="4 5">Large ribosomal subunit protein uL10</fullName>
    </recommendedName>
</protein>
<dbReference type="HAMAP" id="MF_00362">
    <property type="entry name" value="Ribosomal_uL10"/>
    <property type="match status" value="1"/>
</dbReference>
<comment type="caution">
    <text evidence="6">The sequence shown here is derived from an EMBL/GenBank/DDBJ whole genome shotgun (WGS) entry which is preliminary data.</text>
</comment>
<keyword evidence="5" id="KW-0694">RNA-binding</keyword>
<dbReference type="Gene3D" id="3.30.70.1730">
    <property type="match status" value="1"/>
</dbReference>
<dbReference type="CDD" id="cd05797">
    <property type="entry name" value="Ribosomal_L10"/>
    <property type="match status" value="1"/>
</dbReference>
<accession>A0A1J4U457</accession>
<keyword evidence="5" id="KW-0699">rRNA-binding</keyword>
<dbReference type="NCBIfam" id="NF000955">
    <property type="entry name" value="PRK00099.1-1"/>
    <property type="match status" value="1"/>
</dbReference>
<organism evidence="6 7">
    <name type="scientific">Candidatus Kuenenbacteria bacterium CG1_02_38_13</name>
    <dbReference type="NCBI Taxonomy" id="1805235"/>
    <lineage>
        <taxon>Bacteria</taxon>
        <taxon>Candidatus Kueneniibacteriota</taxon>
    </lineage>
</organism>
<dbReference type="InterPro" id="IPR043141">
    <property type="entry name" value="Ribosomal_uL10-like_sf"/>
</dbReference>
<sequence>MPKTRQQKQEVLDRLATNLEKAKSATLVSFSQLQVGEDRKLRQELHNENIKYEVIKKTLFKKSLAKAGLEGVDIEKAMGNISVAISERDEIAPAKIISRFSKSNENVSILGGILENKWIDAVKVEALAKLSSKEELIARTVGAIKAPLSGVVNVLAGGLRGLLNVLREIKEAK</sequence>
<gene>
    <name evidence="5" type="primary">rplJ</name>
    <name evidence="6" type="ORF">AUJ29_01350</name>
</gene>
<dbReference type="GO" id="GO:0005840">
    <property type="term" value="C:ribosome"/>
    <property type="evidence" value="ECO:0007669"/>
    <property type="project" value="UniProtKB-KW"/>
</dbReference>
<dbReference type="InterPro" id="IPR047865">
    <property type="entry name" value="Ribosomal_uL10_bac_type"/>
</dbReference>
<evidence type="ECO:0000313" key="7">
    <source>
        <dbReference type="Proteomes" id="UP000182465"/>
    </source>
</evidence>
<evidence type="ECO:0000256" key="2">
    <source>
        <dbReference type="ARBA" id="ARBA00022980"/>
    </source>
</evidence>
<comment type="function">
    <text evidence="5">Forms part of the ribosomal stalk, playing a central role in the interaction of the ribosome with GTP-bound translation factors.</text>
</comment>
<dbReference type="EMBL" id="MNVB01000032">
    <property type="protein sequence ID" value="OIO17382.1"/>
    <property type="molecule type" value="Genomic_DNA"/>
</dbReference>
<evidence type="ECO:0000256" key="5">
    <source>
        <dbReference type="HAMAP-Rule" id="MF_00362"/>
    </source>
</evidence>
<evidence type="ECO:0000256" key="1">
    <source>
        <dbReference type="ARBA" id="ARBA00008889"/>
    </source>
</evidence>
<dbReference type="PANTHER" id="PTHR11560">
    <property type="entry name" value="39S RIBOSOMAL PROTEIN L10, MITOCHONDRIAL"/>
    <property type="match status" value="1"/>
</dbReference>
<dbReference type="SUPFAM" id="SSF160369">
    <property type="entry name" value="Ribosomal protein L10-like"/>
    <property type="match status" value="1"/>
</dbReference>